<feature type="region of interest" description="Disordered" evidence="1">
    <location>
        <begin position="14"/>
        <end position="41"/>
    </location>
</feature>
<dbReference type="AlphaFoldDB" id="A0A183J8Y8"/>
<evidence type="ECO:0000256" key="1">
    <source>
        <dbReference type="SAM" id="MobiDB-lite"/>
    </source>
</evidence>
<organism evidence="4">
    <name type="scientific">Soboliphyme baturini</name>
    <dbReference type="NCBI Taxonomy" id="241478"/>
    <lineage>
        <taxon>Eukaryota</taxon>
        <taxon>Metazoa</taxon>
        <taxon>Ecdysozoa</taxon>
        <taxon>Nematoda</taxon>
        <taxon>Enoplea</taxon>
        <taxon>Dorylaimia</taxon>
        <taxon>Dioctophymatida</taxon>
        <taxon>Dioctophymatoidea</taxon>
        <taxon>Soboliphymatidae</taxon>
        <taxon>Soboliphyme</taxon>
    </lineage>
</organism>
<keyword evidence="3" id="KW-1185">Reference proteome</keyword>
<gene>
    <name evidence="2" type="ORF">SBAD_LOCUS12336</name>
</gene>
<dbReference type="WBParaSite" id="SBAD_0001274201-mRNA-1">
    <property type="protein sequence ID" value="SBAD_0001274201-mRNA-1"/>
    <property type="gene ID" value="SBAD_0001274201"/>
</dbReference>
<evidence type="ECO:0000313" key="4">
    <source>
        <dbReference type="WBParaSite" id="SBAD_0001274201-mRNA-1"/>
    </source>
</evidence>
<sequence length="41" mass="4480">RSVEPLSVERYALSTAARPPARLPASPPACLPDRPRSRPIQ</sequence>
<reference evidence="2 3" key="2">
    <citation type="submission" date="2018-11" db="EMBL/GenBank/DDBJ databases">
        <authorList>
            <consortium name="Pathogen Informatics"/>
        </authorList>
    </citation>
    <scope>NUCLEOTIDE SEQUENCE [LARGE SCALE GENOMIC DNA]</scope>
</reference>
<proteinExistence type="predicted"/>
<protein>
    <submittedName>
        <fullName evidence="4">GcrA cell cycle regulator</fullName>
    </submittedName>
</protein>
<name>A0A183J8Y8_9BILA</name>
<evidence type="ECO:0000313" key="3">
    <source>
        <dbReference type="Proteomes" id="UP000270296"/>
    </source>
</evidence>
<feature type="compositionally biased region" description="Pro residues" evidence="1">
    <location>
        <begin position="21"/>
        <end position="30"/>
    </location>
</feature>
<dbReference type="EMBL" id="UZAM01017502">
    <property type="protein sequence ID" value="VDP47435.1"/>
    <property type="molecule type" value="Genomic_DNA"/>
</dbReference>
<evidence type="ECO:0000313" key="2">
    <source>
        <dbReference type="EMBL" id="VDP47435.1"/>
    </source>
</evidence>
<accession>A0A183J8Y8</accession>
<reference evidence="4" key="1">
    <citation type="submission" date="2016-06" db="UniProtKB">
        <authorList>
            <consortium name="WormBaseParasite"/>
        </authorList>
    </citation>
    <scope>IDENTIFICATION</scope>
</reference>
<dbReference type="Proteomes" id="UP000270296">
    <property type="component" value="Unassembled WGS sequence"/>
</dbReference>